<dbReference type="InterPro" id="IPR011250">
    <property type="entry name" value="OMP/PagP_B-barrel"/>
</dbReference>
<feature type="domain" description="Outer membrane protein beta-barrel" evidence="1">
    <location>
        <begin position="22"/>
        <end position="194"/>
    </location>
</feature>
<dbReference type="Pfam" id="PF13568">
    <property type="entry name" value="OMP_b-brl_2"/>
    <property type="match status" value="1"/>
</dbReference>
<dbReference type="AlphaFoldDB" id="A0A5K7SHC0"/>
<evidence type="ECO:0000313" key="2">
    <source>
        <dbReference type="EMBL" id="BBE20684.1"/>
    </source>
</evidence>
<dbReference type="InterPro" id="IPR025665">
    <property type="entry name" value="Beta-barrel_OMP_2"/>
</dbReference>
<dbReference type="Proteomes" id="UP001193389">
    <property type="component" value="Chromosome"/>
</dbReference>
<name>A0A5K7SHC0_9BACT</name>
<dbReference type="Gene3D" id="2.40.160.20">
    <property type="match status" value="1"/>
</dbReference>
<dbReference type="SUPFAM" id="SSF56925">
    <property type="entry name" value="OMPA-like"/>
    <property type="match status" value="1"/>
</dbReference>
<organism evidence="2 3">
    <name type="scientific">Aquipluma nitroreducens</name>
    <dbReference type="NCBI Taxonomy" id="2010828"/>
    <lineage>
        <taxon>Bacteria</taxon>
        <taxon>Pseudomonadati</taxon>
        <taxon>Bacteroidota</taxon>
        <taxon>Bacteroidia</taxon>
        <taxon>Marinilabiliales</taxon>
        <taxon>Prolixibacteraceae</taxon>
        <taxon>Aquipluma</taxon>
    </lineage>
</organism>
<dbReference type="EMBL" id="AP018694">
    <property type="protein sequence ID" value="BBE20684.1"/>
    <property type="molecule type" value="Genomic_DNA"/>
</dbReference>
<evidence type="ECO:0000313" key="3">
    <source>
        <dbReference type="Proteomes" id="UP001193389"/>
    </source>
</evidence>
<dbReference type="KEGG" id="anf:AQPE_4878"/>
<dbReference type="RefSeq" id="WP_318348798.1">
    <property type="nucleotide sequence ID" value="NZ_AP018694.1"/>
</dbReference>
<keyword evidence="3" id="KW-1185">Reference proteome</keyword>
<evidence type="ECO:0000259" key="1">
    <source>
        <dbReference type="Pfam" id="PF13568"/>
    </source>
</evidence>
<gene>
    <name evidence="2" type="ORF">AQPE_4878</name>
</gene>
<sequence>MRKNRAIILILLLLTFCTTYGQTNKFEFGIEGGPSLISLRGNDIIDQYQNPTIGFSGGPFFQYNFKKIISLRTNLAFERKGSTAKTQAFDEYGNSLGNVRTNSNFDYLTLPILVRATFGKRILFFVNTGPYIGFLLKETSVSKGDKVPKKVMDFTSLQKRNDFGVSAGLGLLVPFKQNIAFSFELRNNLGVYNVDAGHVINGGQIKTNSTNFLFGFVYKFGFQSTVKTQL</sequence>
<proteinExistence type="predicted"/>
<reference evidence="2" key="1">
    <citation type="journal article" date="2020" name="Int. J. Syst. Evol. Microbiol.">
        <title>Aquipluma nitroreducens gen. nov. sp. nov., a novel facultatively anaerobic bacterium isolated from a freshwater lake.</title>
        <authorList>
            <person name="Watanabe M."/>
            <person name="Kojima H."/>
            <person name="Fukui M."/>
        </authorList>
    </citation>
    <scope>NUCLEOTIDE SEQUENCE</scope>
    <source>
        <strain evidence="2">MeG22</strain>
    </source>
</reference>
<accession>A0A5K7SHC0</accession>
<protein>
    <recommendedName>
        <fullName evidence="1">Outer membrane protein beta-barrel domain-containing protein</fullName>
    </recommendedName>
</protein>